<feature type="compositionally biased region" description="Basic residues" evidence="1">
    <location>
        <begin position="879"/>
        <end position="890"/>
    </location>
</feature>
<feature type="region of interest" description="Disordered" evidence="1">
    <location>
        <begin position="28"/>
        <end position="105"/>
    </location>
</feature>
<feature type="compositionally biased region" description="Polar residues" evidence="1">
    <location>
        <begin position="527"/>
        <end position="540"/>
    </location>
</feature>
<feature type="region of interest" description="Disordered" evidence="1">
    <location>
        <begin position="455"/>
        <end position="559"/>
    </location>
</feature>
<feature type="region of interest" description="Disordered" evidence="1">
    <location>
        <begin position="810"/>
        <end position="890"/>
    </location>
</feature>
<accession>A0A364KRG5</accession>
<dbReference type="EMBL" id="MIKG01000003">
    <property type="protein sequence ID" value="RAO66101.1"/>
    <property type="molecule type" value="Genomic_DNA"/>
</dbReference>
<evidence type="ECO:0000313" key="3">
    <source>
        <dbReference type="Proteomes" id="UP000249363"/>
    </source>
</evidence>
<dbReference type="GeneID" id="63791330"/>
<dbReference type="OrthoDB" id="5378502at2759"/>
<comment type="caution">
    <text evidence="2">The sequence shown here is derived from an EMBL/GenBank/DDBJ whole genome shotgun (WGS) entry which is preliminary data.</text>
</comment>
<feature type="region of interest" description="Disordered" evidence="1">
    <location>
        <begin position="703"/>
        <end position="723"/>
    </location>
</feature>
<evidence type="ECO:0000313" key="2">
    <source>
        <dbReference type="EMBL" id="RAO66101.1"/>
    </source>
</evidence>
<keyword evidence="3" id="KW-1185">Reference proteome</keyword>
<sequence length="890" mass="97862">MRLRKTIRVPSRYDDECELSTGVSPRRLPRRRKAAVEAGAGAEEEEEEERAIPYVDYDPNQPPAAFPTLEHPLPAGQTYHSLPTATPPPAAAANASPDTDDADLDADRNHHLDAFNSLYRGIPPEKLDNFIASNGPQNPQYKRNMALLAREDDDFNLEISDDDDGRGLPGSENAGAQWIHREEPIPNDPQWADISLSLQIEIAENMLETHRLSTIQLLLGLSQSDTEQLTRNLRMHNADLEYENRVLAEMRNKQMQVLMCLDNSDLKQHSVPGRLVMSKKVWNHCHRVIQKRSQMRYLLCQAGDLLLARKYLSKRGLPMRYAGEWDNQFVATPSISSTGGFVGILKWKSSTESQSGASTTAAGDSRLLPKTRIGAQDPSPITVSETLIVQLPAAQRYEPMPRVSTPQASTNRDVQLVLHNQALVRLRIGRENAARIHIEYPATPSRRHMDALERFLPTPRTRTRAQTREPNSDDTIEELPSESDRIEGTSRLQPPELSFSTRPRPGSFNNIFPAGPPIAKPKARQFDQATRISTDQSSTLDDAHSFDSSPPQPSDLSALEGVVHGNSQNLTARNAMPTPAASSPNYSTTTKLTAHHNHNHFPKTSVETCLATPESYRTDVGERQLKSYISAYNRSSMPSNGNLGSATASFSRSDTMVNHVELKKDGVAQADAGVFSPSKAMQGLNLLPSLSMDFGVFVGHQEGPGTNHNSLAEEAPPGHANRITTPQAAKSAKYINPLFGLDSFDIHADHEEASQNVKTSESSHSRASTGQGQTVAGIEEPPSINTENANGNQRAVEDIPNNHLSAISTNVTVDVMPLPRERRQSVRKQTAGTKRGASTEMKAAHPKRGKFPDPASTPTTRSATNATSSHTTNPPVPRGRGRPRKYPIQQ</sequence>
<evidence type="ECO:0000256" key="1">
    <source>
        <dbReference type="SAM" id="MobiDB-lite"/>
    </source>
</evidence>
<gene>
    <name evidence="2" type="ORF">BHQ10_002113</name>
</gene>
<proteinExistence type="predicted"/>
<name>A0A364KRG5_TALAM</name>
<feature type="compositionally biased region" description="Low complexity" evidence="1">
    <location>
        <begin position="854"/>
        <end position="873"/>
    </location>
</feature>
<feature type="region of interest" description="Disordered" evidence="1">
    <location>
        <begin position="353"/>
        <end position="376"/>
    </location>
</feature>
<dbReference type="AlphaFoldDB" id="A0A364KRG5"/>
<feature type="compositionally biased region" description="Polar residues" evidence="1">
    <location>
        <begin position="754"/>
        <end position="774"/>
    </location>
</feature>
<dbReference type="Proteomes" id="UP000249363">
    <property type="component" value="Unassembled WGS sequence"/>
</dbReference>
<feature type="compositionally biased region" description="Acidic residues" evidence="1">
    <location>
        <begin position="472"/>
        <end position="481"/>
    </location>
</feature>
<dbReference type="RefSeq" id="XP_040730618.1">
    <property type="nucleotide sequence ID" value="XM_040874224.1"/>
</dbReference>
<protein>
    <submittedName>
        <fullName evidence="2">Uncharacterized protein</fullName>
    </submittedName>
</protein>
<organism evidence="2 3">
    <name type="scientific">Talaromyces amestolkiae</name>
    <dbReference type="NCBI Taxonomy" id="1196081"/>
    <lineage>
        <taxon>Eukaryota</taxon>
        <taxon>Fungi</taxon>
        <taxon>Dikarya</taxon>
        <taxon>Ascomycota</taxon>
        <taxon>Pezizomycotina</taxon>
        <taxon>Eurotiomycetes</taxon>
        <taxon>Eurotiomycetidae</taxon>
        <taxon>Eurotiales</taxon>
        <taxon>Trichocomaceae</taxon>
        <taxon>Talaromyces</taxon>
        <taxon>Talaromyces sect. Talaromyces</taxon>
    </lineage>
</organism>
<reference evidence="2 3" key="1">
    <citation type="journal article" date="2017" name="Biotechnol. Biofuels">
        <title>Differential beta-glucosidase expression as a function of carbon source availability in Talaromyces amestolkiae: a genomic and proteomic approach.</title>
        <authorList>
            <person name="de Eugenio L.I."/>
            <person name="Mendez-Liter J.A."/>
            <person name="Nieto-Dominguez M."/>
            <person name="Alonso L."/>
            <person name="Gil-Munoz J."/>
            <person name="Barriuso J."/>
            <person name="Prieto A."/>
            <person name="Martinez M.J."/>
        </authorList>
    </citation>
    <scope>NUCLEOTIDE SEQUENCE [LARGE SCALE GENOMIC DNA]</scope>
    <source>
        <strain evidence="2 3">CIB</strain>
    </source>
</reference>
<feature type="region of interest" description="Disordered" evidence="1">
    <location>
        <begin position="752"/>
        <end position="790"/>
    </location>
</feature>
<dbReference type="STRING" id="1196081.A0A364KRG5"/>
<feature type="compositionally biased region" description="Polar residues" evidence="1">
    <location>
        <begin position="353"/>
        <end position="362"/>
    </location>
</feature>